<keyword evidence="5 8" id="KW-0732">Signal</keyword>
<keyword evidence="10" id="KW-1185">Reference proteome</keyword>
<dbReference type="SUPFAM" id="SSF56935">
    <property type="entry name" value="Porins"/>
    <property type="match status" value="1"/>
</dbReference>
<keyword evidence="3" id="KW-1134">Transmembrane beta strand</keyword>
<comment type="subcellular location">
    <subcellularLocation>
        <location evidence="1">Cell outer membrane</location>
        <topology evidence="1">Multi-pass membrane protein</topology>
    </subcellularLocation>
</comment>
<name>A0ABS9NKH4_9NEIS</name>
<comment type="caution">
    <text evidence="9">The sequence shown here is derived from an EMBL/GenBank/DDBJ whole genome shotgun (WGS) entry which is preliminary data.</text>
</comment>
<evidence type="ECO:0000256" key="1">
    <source>
        <dbReference type="ARBA" id="ARBA00004571"/>
    </source>
</evidence>
<evidence type="ECO:0000313" key="9">
    <source>
        <dbReference type="EMBL" id="MCG6503077.1"/>
    </source>
</evidence>
<sequence length="460" mass="49675">MSARLLKPLALLTLAALAQQAAASGYHFGTQSVTAQGTANAAAAEADDASTLFYNTAGLTKLENHEISVAANMVLPTIKYSDAAAKYYDGSTQVAGSNSGKITDSTVFAPHVYGAYRLNERTTLGLGVYVPFGSSTTYREDSVLRFHLNKLGLKTIAVEPAVAFKINDKHAVGVGVIAQYAEAKLRKSADWSSSMPAVPPALGGRPAFEAHADVKGKDWAAGFQLSWLYDINERARIGVNYRSHVSHTLRGTAEWTADGAVAKAQRAAFAANGYVASEDAQVKIVTPEMLSVHGMFKANSRLKLFADVSWTRHSRFKTAELKFEHAKATATTPATGRRSDSTTISPNWRNTFKVGLGGAYQLSEPLQLRAGIAFDQSPVRGADSRLNTLPDGNRIWFSAGVKYAFNKNHVLDVAYTHVHINDTEFKGARASGSDVDSKGEARAKFNNYANIFGVQYSYKF</sequence>
<feature type="chain" id="PRO_5046190838" evidence="8">
    <location>
        <begin position="24"/>
        <end position="460"/>
    </location>
</feature>
<evidence type="ECO:0000256" key="7">
    <source>
        <dbReference type="ARBA" id="ARBA00023237"/>
    </source>
</evidence>
<accession>A0ABS9NKH4</accession>
<dbReference type="PANTHER" id="PTHR35093:SF8">
    <property type="entry name" value="OUTER MEMBRANE PROTEIN NMB0088-RELATED"/>
    <property type="match status" value="1"/>
</dbReference>
<gene>
    <name evidence="9" type="ORF">MB824_00965</name>
</gene>
<evidence type="ECO:0000256" key="6">
    <source>
        <dbReference type="ARBA" id="ARBA00023136"/>
    </source>
</evidence>
<evidence type="ECO:0000256" key="2">
    <source>
        <dbReference type="ARBA" id="ARBA00008163"/>
    </source>
</evidence>
<dbReference type="InterPro" id="IPR005017">
    <property type="entry name" value="OMPP1/FadL/TodX"/>
</dbReference>
<protein>
    <submittedName>
        <fullName evidence="9">OmpP1/FadL family transporter</fullName>
    </submittedName>
</protein>
<keyword evidence="7" id="KW-0998">Cell outer membrane</keyword>
<organism evidence="9 10">
    <name type="scientific">Kingella pumchi</name>
    <dbReference type="NCBI Taxonomy" id="2779506"/>
    <lineage>
        <taxon>Bacteria</taxon>
        <taxon>Pseudomonadati</taxon>
        <taxon>Pseudomonadota</taxon>
        <taxon>Betaproteobacteria</taxon>
        <taxon>Neisseriales</taxon>
        <taxon>Neisseriaceae</taxon>
        <taxon>Kingella</taxon>
    </lineage>
</organism>
<evidence type="ECO:0000256" key="3">
    <source>
        <dbReference type="ARBA" id="ARBA00022452"/>
    </source>
</evidence>
<comment type="similarity">
    <text evidence="2">Belongs to the OmpP1/FadL family.</text>
</comment>
<dbReference type="PANTHER" id="PTHR35093">
    <property type="entry name" value="OUTER MEMBRANE PROTEIN NMB0088-RELATED"/>
    <property type="match status" value="1"/>
</dbReference>
<evidence type="ECO:0000313" key="10">
    <source>
        <dbReference type="Proteomes" id="UP001298424"/>
    </source>
</evidence>
<dbReference type="Gene3D" id="2.40.160.60">
    <property type="entry name" value="Outer membrane protein transport protein (OMPP1/FadL/TodX)"/>
    <property type="match status" value="1"/>
</dbReference>
<dbReference type="Proteomes" id="UP001298424">
    <property type="component" value="Unassembled WGS sequence"/>
</dbReference>
<reference evidence="9 10" key="1">
    <citation type="submission" date="2022-02" db="EMBL/GenBank/DDBJ databases">
        <title>Genome sequence data of Kingella unionensis sp. nov. strain CICC 24913 (CCUG 75125).</title>
        <authorList>
            <person name="Xiao M."/>
        </authorList>
    </citation>
    <scope>NUCLEOTIDE SEQUENCE [LARGE SCALE GENOMIC DNA]</scope>
    <source>
        <strain evidence="9 10">CICC 24913</strain>
    </source>
</reference>
<feature type="signal peptide" evidence="8">
    <location>
        <begin position="1"/>
        <end position="23"/>
    </location>
</feature>
<keyword evidence="4" id="KW-0812">Transmembrane</keyword>
<proteinExistence type="inferred from homology"/>
<dbReference type="Pfam" id="PF03349">
    <property type="entry name" value="Toluene_X"/>
    <property type="match status" value="1"/>
</dbReference>
<dbReference type="RefSeq" id="WP_238745070.1">
    <property type="nucleotide sequence ID" value="NZ_JAKOOW010000002.1"/>
</dbReference>
<evidence type="ECO:0000256" key="4">
    <source>
        <dbReference type="ARBA" id="ARBA00022692"/>
    </source>
</evidence>
<dbReference type="EMBL" id="JAKOOW010000002">
    <property type="protein sequence ID" value="MCG6503077.1"/>
    <property type="molecule type" value="Genomic_DNA"/>
</dbReference>
<evidence type="ECO:0000256" key="5">
    <source>
        <dbReference type="ARBA" id="ARBA00022729"/>
    </source>
</evidence>
<keyword evidence="6" id="KW-0472">Membrane</keyword>
<evidence type="ECO:0000256" key="8">
    <source>
        <dbReference type="SAM" id="SignalP"/>
    </source>
</evidence>